<evidence type="ECO:0000256" key="7">
    <source>
        <dbReference type="ARBA" id="ARBA00022837"/>
    </source>
</evidence>
<dbReference type="GO" id="GO:0045490">
    <property type="term" value="P:pectin catabolic process"/>
    <property type="evidence" value="ECO:0007669"/>
    <property type="project" value="TreeGrafter"/>
</dbReference>
<keyword evidence="8 10" id="KW-0456">Lyase</keyword>
<dbReference type="SMART" id="SM00236">
    <property type="entry name" value="fCBD"/>
    <property type="match status" value="1"/>
</dbReference>
<evidence type="ECO:0000259" key="12">
    <source>
        <dbReference type="PROSITE" id="PS51164"/>
    </source>
</evidence>
<evidence type="ECO:0000313" key="14">
    <source>
        <dbReference type="Proteomes" id="UP000275078"/>
    </source>
</evidence>
<organism evidence="13 14">
    <name type="scientific">Ascobolus immersus RN42</name>
    <dbReference type="NCBI Taxonomy" id="1160509"/>
    <lineage>
        <taxon>Eukaryota</taxon>
        <taxon>Fungi</taxon>
        <taxon>Dikarya</taxon>
        <taxon>Ascomycota</taxon>
        <taxon>Pezizomycotina</taxon>
        <taxon>Pezizomycetes</taxon>
        <taxon>Pezizales</taxon>
        <taxon>Ascobolaceae</taxon>
        <taxon>Ascobolus</taxon>
    </lineage>
</organism>
<keyword evidence="7 10" id="KW-0106">Calcium</keyword>
<dbReference type="PANTHER" id="PTHR33407:SF9">
    <property type="entry name" value="PECTATE LYASE F-RELATED"/>
    <property type="match status" value="1"/>
</dbReference>
<evidence type="ECO:0000256" key="9">
    <source>
        <dbReference type="ARBA" id="ARBA00025679"/>
    </source>
</evidence>
<feature type="domain" description="CBM1" evidence="12">
    <location>
        <begin position="19"/>
        <end position="55"/>
    </location>
</feature>
<dbReference type="EC" id="4.2.2.2" evidence="10"/>
<feature type="signal peptide" evidence="10">
    <location>
        <begin position="1"/>
        <end position="19"/>
    </location>
</feature>
<dbReference type="PROSITE" id="PS00562">
    <property type="entry name" value="CBM1_1"/>
    <property type="match status" value="1"/>
</dbReference>
<dbReference type="Proteomes" id="UP000275078">
    <property type="component" value="Unassembled WGS sequence"/>
</dbReference>
<evidence type="ECO:0000256" key="6">
    <source>
        <dbReference type="ARBA" id="ARBA00022729"/>
    </source>
</evidence>
<dbReference type="Pfam" id="PF00734">
    <property type="entry name" value="CBM_1"/>
    <property type="match status" value="1"/>
</dbReference>
<evidence type="ECO:0000256" key="4">
    <source>
        <dbReference type="ARBA" id="ARBA00006463"/>
    </source>
</evidence>
<sequence>MVKISISATFLALALSVSAQVPAWGQCGGNGYSGSTSCVSGYKCQYVNDWYSQCVEGAASSSTAKPTSTTTSKATTTSSSNGGGSAGSTNLSTVFPAAAGTTLAASAITIKSGQSLDGKMMRYDRNSKVCADQTETGEKDAMFILEDGATISNVIIGPNQAEGIHCKGNCVINNVWWEDVCEDAATFKAASGTSYVNGGGARKASDKVFQHNGFGTVAIKNFYVEDYGKLYRSCGNCSGNGKARTVTIDNVVAKNGGILAGINTNYGDKVTISNTCQNSGKWCDLFKGTTSGEPSKLSSGPDGKSCIAINTRTSC</sequence>
<proteinExistence type="inferred from homology"/>
<dbReference type="InterPro" id="IPR011050">
    <property type="entry name" value="Pectin_lyase_fold/virulence"/>
</dbReference>
<accession>A0A3N4HK91</accession>
<dbReference type="PROSITE" id="PS51164">
    <property type="entry name" value="CBM1_2"/>
    <property type="match status" value="1"/>
</dbReference>
<dbReference type="Gene3D" id="2.160.20.10">
    <property type="entry name" value="Single-stranded right-handed beta-helix, Pectin lyase-like"/>
    <property type="match status" value="1"/>
</dbReference>
<evidence type="ECO:0000256" key="2">
    <source>
        <dbReference type="ARBA" id="ARBA00001913"/>
    </source>
</evidence>
<evidence type="ECO:0000313" key="13">
    <source>
        <dbReference type="EMBL" id="RPA72330.1"/>
    </source>
</evidence>
<dbReference type="PANTHER" id="PTHR33407">
    <property type="entry name" value="PECTATE LYASE F-RELATED"/>
    <property type="match status" value="1"/>
</dbReference>
<evidence type="ECO:0000256" key="10">
    <source>
        <dbReference type="RuleBase" id="RU367009"/>
    </source>
</evidence>
<dbReference type="InterPro" id="IPR035971">
    <property type="entry name" value="CBD_sf"/>
</dbReference>
<comment type="catalytic activity">
    <reaction evidence="1 10">
        <text>Eliminative cleavage of (1-&gt;4)-alpha-D-galacturonan to give oligosaccharides with 4-deoxy-alpha-D-galact-4-enuronosyl groups at their non-reducing ends.</text>
        <dbReference type="EC" id="4.2.2.2"/>
    </reaction>
</comment>
<protein>
    <recommendedName>
        <fullName evidence="10">Pectate lyase</fullName>
        <ecNumber evidence="10">4.2.2.2</ecNumber>
    </recommendedName>
</protein>
<dbReference type="Pfam" id="PF03211">
    <property type="entry name" value="Pectate_lyase"/>
    <property type="match status" value="1"/>
</dbReference>
<feature type="region of interest" description="Disordered" evidence="11">
    <location>
        <begin position="61"/>
        <end position="87"/>
    </location>
</feature>
<dbReference type="AlphaFoldDB" id="A0A3N4HK91"/>
<gene>
    <name evidence="13" type="ORF">BJ508DRAFT_319836</name>
</gene>
<dbReference type="SUPFAM" id="SSF57180">
    <property type="entry name" value="Cellulose-binding domain"/>
    <property type="match status" value="1"/>
</dbReference>
<comment type="cofactor">
    <cofactor evidence="2 10">
        <name>Ca(2+)</name>
        <dbReference type="ChEBI" id="CHEBI:29108"/>
    </cofactor>
</comment>
<comment type="similarity">
    <text evidence="4 10">Belongs to the polysaccharide lyase 3 family.</text>
</comment>
<evidence type="ECO:0000256" key="1">
    <source>
        <dbReference type="ARBA" id="ARBA00000695"/>
    </source>
</evidence>
<dbReference type="InterPro" id="IPR012334">
    <property type="entry name" value="Pectin_lyas_fold"/>
</dbReference>
<dbReference type="GO" id="GO:0030248">
    <property type="term" value="F:cellulose binding"/>
    <property type="evidence" value="ECO:0007669"/>
    <property type="project" value="InterPro"/>
</dbReference>
<dbReference type="GO" id="GO:0030570">
    <property type="term" value="F:pectate lyase activity"/>
    <property type="evidence" value="ECO:0007669"/>
    <property type="project" value="UniProtKB-UniRule"/>
</dbReference>
<dbReference type="InterPro" id="IPR000254">
    <property type="entry name" value="CBD"/>
</dbReference>
<keyword evidence="5 10" id="KW-0964">Secreted</keyword>
<dbReference type="EMBL" id="ML119866">
    <property type="protein sequence ID" value="RPA72330.1"/>
    <property type="molecule type" value="Genomic_DNA"/>
</dbReference>
<evidence type="ECO:0000256" key="5">
    <source>
        <dbReference type="ARBA" id="ARBA00022525"/>
    </source>
</evidence>
<evidence type="ECO:0000256" key="8">
    <source>
        <dbReference type="ARBA" id="ARBA00023239"/>
    </source>
</evidence>
<feature type="compositionally biased region" description="Low complexity" evidence="11">
    <location>
        <begin position="61"/>
        <end position="80"/>
    </location>
</feature>
<keyword evidence="14" id="KW-1185">Reference proteome</keyword>
<evidence type="ECO:0000256" key="3">
    <source>
        <dbReference type="ARBA" id="ARBA00004613"/>
    </source>
</evidence>
<dbReference type="SUPFAM" id="SSF51126">
    <property type="entry name" value="Pectin lyase-like"/>
    <property type="match status" value="1"/>
</dbReference>
<comment type="subcellular location">
    <subcellularLocation>
        <location evidence="3 10">Secreted</location>
    </subcellularLocation>
</comment>
<name>A0A3N4HK91_ASCIM</name>
<dbReference type="OrthoDB" id="441042at2759"/>
<dbReference type="GO" id="GO:0005576">
    <property type="term" value="C:extracellular region"/>
    <property type="evidence" value="ECO:0007669"/>
    <property type="project" value="UniProtKB-SubCell"/>
</dbReference>
<dbReference type="InterPro" id="IPR004898">
    <property type="entry name" value="Pectate_lyase_PlyH/PlyE-like"/>
</dbReference>
<reference evidence="13 14" key="1">
    <citation type="journal article" date="2018" name="Nat. Ecol. Evol.">
        <title>Pezizomycetes genomes reveal the molecular basis of ectomycorrhizal truffle lifestyle.</title>
        <authorList>
            <person name="Murat C."/>
            <person name="Payen T."/>
            <person name="Noel B."/>
            <person name="Kuo A."/>
            <person name="Morin E."/>
            <person name="Chen J."/>
            <person name="Kohler A."/>
            <person name="Krizsan K."/>
            <person name="Balestrini R."/>
            <person name="Da Silva C."/>
            <person name="Montanini B."/>
            <person name="Hainaut M."/>
            <person name="Levati E."/>
            <person name="Barry K.W."/>
            <person name="Belfiori B."/>
            <person name="Cichocki N."/>
            <person name="Clum A."/>
            <person name="Dockter R.B."/>
            <person name="Fauchery L."/>
            <person name="Guy J."/>
            <person name="Iotti M."/>
            <person name="Le Tacon F."/>
            <person name="Lindquist E.A."/>
            <person name="Lipzen A."/>
            <person name="Malagnac F."/>
            <person name="Mello A."/>
            <person name="Molinier V."/>
            <person name="Miyauchi S."/>
            <person name="Poulain J."/>
            <person name="Riccioni C."/>
            <person name="Rubini A."/>
            <person name="Sitrit Y."/>
            <person name="Splivallo R."/>
            <person name="Traeger S."/>
            <person name="Wang M."/>
            <person name="Zifcakova L."/>
            <person name="Wipf D."/>
            <person name="Zambonelli A."/>
            <person name="Paolocci F."/>
            <person name="Nowrousian M."/>
            <person name="Ottonello S."/>
            <person name="Baldrian P."/>
            <person name="Spatafora J.W."/>
            <person name="Henrissat B."/>
            <person name="Nagy L.G."/>
            <person name="Aury J.M."/>
            <person name="Wincker P."/>
            <person name="Grigoriev I.V."/>
            <person name="Bonfante P."/>
            <person name="Martin F.M."/>
        </authorList>
    </citation>
    <scope>NUCLEOTIDE SEQUENCE [LARGE SCALE GENOMIC DNA]</scope>
    <source>
        <strain evidence="13 14">RN42</strain>
    </source>
</reference>
<evidence type="ECO:0000256" key="11">
    <source>
        <dbReference type="SAM" id="MobiDB-lite"/>
    </source>
</evidence>
<comment type="function">
    <text evidence="9 10">Pectinolytic enzyme consist of four classes of enzymes: pectin lyase, polygalacturonase, pectin methylesterase and rhamnogalacturonase. Among pectinolytic enzymes, pectin lyase is the most important in depolymerization of pectin, since it cleaves internal glycosidic bonds of highly methylated pectins. Favors pectate, the anion, over pectin, the methyl ester.</text>
</comment>
<feature type="chain" id="PRO_5025098188" description="Pectate lyase" evidence="10">
    <location>
        <begin position="20"/>
        <end position="315"/>
    </location>
</feature>
<keyword evidence="6 10" id="KW-0732">Signal</keyword>